<accession>A0A537J1W9</accession>
<reference evidence="4 5" key="1">
    <citation type="journal article" date="2019" name="Nat. Microbiol.">
        <title>Mediterranean grassland soil C-N compound turnover is dependent on rainfall and depth, and is mediated by genomically divergent microorganisms.</title>
        <authorList>
            <person name="Diamond S."/>
            <person name="Andeer P.F."/>
            <person name="Li Z."/>
            <person name="Crits-Christoph A."/>
            <person name="Burstein D."/>
            <person name="Anantharaman K."/>
            <person name="Lane K.R."/>
            <person name="Thomas B.C."/>
            <person name="Pan C."/>
            <person name="Northen T.R."/>
            <person name="Banfield J.F."/>
        </authorList>
    </citation>
    <scope>NUCLEOTIDE SEQUENCE [LARGE SCALE GENOMIC DNA]</scope>
    <source>
        <strain evidence="4">NP_7</strain>
    </source>
</reference>
<dbReference type="PANTHER" id="PTHR33393:SF13">
    <property type="entry name" value="PGA BIOSYNTHESIS PROTEIN CAPA"/>
    <property type="match status" value="1"/>
</dbReference>
<protein>
    <submittedName>
        <fullName evidence="4">CapA family protein</fullName>
    </submittedName>
</protein>
<comment type="similarity">
    <text evidence="1">Belongs to the CapA family.</text>
</comment>
<evidence type="ECO:0000256" key="2">
    <source>
        <dbReference type="SAM" id="MobiDB-lite"/>
    </source>
</evidence>
<dbReference type="Proteomes" id="UP000320048">
    <property type="component" value="Unassembled WGS sequence"/>
</dbReference>
<comment type="caution">
    <text evidence="4">The sequence shown here is derived from an EMBL/GenBank/DDBJ whole genome shotgun (WGS) entry which is preliminary data.</text>
</comment>
<dbReference type="InterPro" id="IPR029052">
    <property type="entry name" value="Metallo-depent_PP-like"/>
</dbReference>
<feature type="compositionally biased region" description="Gly residues" evidence="2">
    <location>
        <begin position="28"/>
        <end position="38"/>
    </location>
</feature>
<dbReference type="SUPFAM" id="SSF56300">
    <property type="entry name" value="Metallo-dependent phosphatases"/>
    <property type="match status" value="1"/>
</dbReference>
<organism evidence="4 5">
    <name type="scientific">Candidatus Segetimicrobium genomatis</name>
    <dbReference type="NCBI Taxonomy" id="2569760"/>
    <lineage>
        <taxon>Bacteria</taxon>
        <taxon>Bacillati</taxon>
        <taxon>Candidatus Sysuimicrobiota</taxon>
        <taxon>Candidatus Sysuimicrobiia</taxon>
        <taxon>Candidatus Sysuimicrobiales</taxon>
        <taxon>Candidatus Segetimicrobiaceae</taxon>
        <taxon>Candidatus Segetimicrobium</taxon>
    </lineage>
</organism>
<feature type="compositionally biased region" description="Basic residues" evidence="2">
    <location>
        <begin position="63"/>
        <end position="74"/>
    </location>
</feature>
<sequence>MRGGASADDRRNRRLAHHDARGALPGSGLPGAGRGPPRGGRAIHQPRGHAPRVSGIPPGRERRQLRRRFPRPHRRPQDDVVQPLRRREQSHDGLGGRGTARHDGDPGPGGRRLRGDLLETDAGRVALIAATSTFPSHAMAGDQRPDCQGRPGVNPLRFQETITVDPATLSHLREIHDRLHLGAVRDLSVRLGFEKPDPPGIATLFSRRFREGTPEGLGSEPHVGDLAGNLAWIRDARRQADWVVVSLHAHEMLRGDREQPAEFIPAFCRRAVEAGADIVLGHGPHLLRGIEVYRGKPIFYSLGNFIFQNETLLKQPHDFYERLGLPPSSTPADLFDARAARGGFAADPLYWESVVPLCRFAGSDLEEILLYPVTLGHGLGRPQRGAPGRAAETAGRAIVERLGRLSPTLSIEWQRDGFGVVSGF</sequence>
<dbReference type="PANTHER" id="PTHR33393">
    <property type="entry name" value="POLYGLUTAMINE SYNTHESIS ACCESSORY PROTEIN RV0574C-RELATED"/>
    <property type="match status" value="1"/>
</dbReference>
<evidence type="ECO:0000313" key="4">
    <source>
        <dbReference type="EMBL" id="TMI77523.1"/>
    </source>
</evidence>
<feature type="compositionally biased region" description="Basic and acidic residues" evidence="2">
    <location>
        <begin position="7"/>
        <end position="21"/>
    </location>
</feature>
<feature type="domain" description="Capsule synthesis protein CapA" evidence="3">
    <location>
        <begin position="92"/>
        <end position="309"/>
    </location>
</feature>
<dbReference type="SMART" id="SM00854">
    <property type="entry name" value="PGA_cap"/>
    <property type="match status" value="1"/>
</dbReference>
<proteinExistence type="inferred from homology"/>
<dbReference type="InterPro" id="IPR052169">
    <property type="entry name" value="CW_Biosynth-Accessory"/>
</dbReference>
<evidence type="ECO:0000313" key="5">
    <source>
        <dbReference type="Proteomes" id="UP000320048"/>
    </source>
</evidence>
<feature type="region of interest" description="Disordered" evidence="2">
    <location>
        <begin position="1"/>
        <end position="115"/>
    </location>
</feature>
<dbReference type="AlphaFoldDB" id="A0A537J1W9"/>
<evidence type="ECO:0000259" key="3">
    <source>
        <dbReference type="SMART" id="SM00854"/>
    </source>
</evidence>
<dbReference type="Pfam" id="PF09587">
    <property type="entry name" value="PGA_cap"/>
    <property type="match status" value="1"/>
</dbReference>
<gene>
    <name evidence="4" type="ORF">E6H04_14025</name>
</gene>
<name>A0A537J1W9_9BACT</name>
<evidence type="ECO:0000256" key="1">
    <source>
        <dbReference type="ARBA" id="ARBA00005662"/>
    </source>
</evidence>
<dbReference type="EMBL" id="VBAO01000455">
    <property type="protein sequence ID" value="TMI77523.1"/>
    <property type="molecule type" value="Genomic_DNA"/>
</dbReference>
<dbReference type="InterPro" id="IPR019079">
    <property type="entry name" value="Capsule_synth_CapA"/>
</dbReference>